<feature type="region of interest" description="Disordered" evidence="1">
    <location>
        <begin position="116"/>
        <end position="164"/>
    </location>
</feature>
<dbReference type="InParanoid" id="A0A0C3HJ55"/>
<reference evidence="4" key="2">
    <citation type="submission" date="2015-01" db="EMBL/GenBank/DDBJ databases">
        <title>Evolutionary Origins and Diversification of the Mycorrhizal Mutualists.</title>
        <authorList>
            <consortium name="DOE Joint Genome Institute"/>
            <consortium name="Mycorrhizal Genomics Consortium"/>
            <person name="Kohler A."/>
            <person name="Kuo A."/>
            <person name="Nagy L.G."/>
            <person name="Floudas D."/>
            <person name="Copeland A."/>
            <person name="Barry K.W."/>
            <person name="Cichocki N."/>
            <person name="Veneault-Fourrey C."/>
            <person name="LaButti K."/>
            <person name="Lindquist E.A."/>
            <person name="Lipzen A."/>
            <person name="Lundell T."/>
            <person name="Morin E."/>
            <person name="Murat C."/>
            <person name="Riley R."/>
            <person name="Ohm R."/>
            <person name="Sun H."/>
            <person name="Tunlid A."/>
            <person name="Henrissat B."/>
            <person name="Grigoriev I.V."/>
            <person name="Hibbett D.S."/>
            <person name="Martin F."/>
        </authorList>
    </citation>
    <scope>NUCLEOTIDE SEQUENCE [LARGE SCALE GENOMIC DNA]</scope>
    <source>
        <strain evidence="4">Zn</strain>
    </source>
</reference>
<evidence type="ECO:0000313" key="3">
    <source>
        <dbReference type="EMBL" id="KIN08241.1"/>
    </source>
</evidence>
<evidence type="ECO:0000313" key="4">
    <source>
        <dbReference type="Proteomes" id="UP000054321"/>
    </source>
</evidence>
<dbReference type="PROSITE" id="PS50003">
    <property type="entry name" value="PH_DOMAIN"/>
    <property type="match status" value="1"/>
</dbReference>
<dbReference type="EMBL" id="KN832870">
    <property type="protein sequence ID" value="KIN08241.1"/>
    <property type="molecule type" value="Genomic_DNA"/>
</dbReference>
<proteinExistence type="predicted"/>
<feature type="domain" description="PH" evidence="2">
    <location>
        <begin position="235"/>
        <end position="357"/>
    </location>
</feature>
<sequence length="866" mass="94736">MSNNDGSELDKSSAFQTLQTTFTASRRARPPPIDDLEENGDASRIPLKAGRLQRTGSKGGLRAMFTRNKLEKDAMCAVLEEPLPGRRPSEAQTIAGHSLHRNDSVKKVAEATPITPVKSASRVPRMNLRSKSVKENSPTGKPTSRSAKPTKPTAKPVIPRSPAAWDPPPLFQAYPQAIKHAQLSASILSADSIIRISNHKRSNSLNGSPQGRKNSSSGQDQTAAKKTVKARNRHRRQMSGSISNADWTQKIYVLVTSGYLLQYAGDGPFDRLPEKILQLGKDSVAFASDVIPGKHWVLQISQSMDADGMPIADSRSLLSRLTFRGAEYRRTATSFLLVLNSAEEMDSWIAIVRREIESLGGKKQLSETGKQRPDDKVLLLQAQPSHRYLAQKNSGQFSNPSSPMSPFFGSPPWKVEIEAEGRLEDPNVPSFTSPLSAKLLAQHQTIPSSIMYHDARQRENLRENANRLSYMSSGQRTLVTSQHSSAASSPTRESMTTYDEVSSMVSNEELRPRPNARIVAERRRSMQTLRIQTLESLPKNFRHSTYGVPNRSPKSYQFPKPNFIGASPSTKRLPSEEPPPVPALVSNARSKSMRKGARKNPPTALDVSRPRSAGSGPFSPKSAPLVFAPTNSSFKILQQGKPCIINVPARSNPPTPVEPIYPERRSSLNPKCQEQTPGIRRNASMLALQAATSTILQAPSRPPPLPPQALVVPLPLSPTNTHDMKAEIEAAIDAAQRTISPERLKLRRPVSMQNPYHGIPSPADSHSPLPKSPKSTKSSKSPRSSPRRAYFPPSVKDSGNYTHGLLSPGSQRLTPQNNIALANRRSMPMLVGPPPMPPPNCALPPLPPGMVPRSAVVSRRSVRTQG</sequence>
<feature type="compositionally biased region" description="Polar residues" evidence="1">
    <location>
        <begin position="203"/>
        <end position="224"/>
    </location>
</feature>
<evidence type="ECO:0000259" key="2">
    <source>
        <dbReference type="PROSITE" id="PS50003"/>
    </source>
</evidence>
<feature type="region of interest" description="Disordered" evidence="1">
    <location>
        <begin position="1"/>
        <end position="60"/>
    </location>
</feature>
<reference evidence="3 4" key="1">
    <citation type="submission" date="2014-04" db="EMBL/GenBank/DDBJ databases">
        <authorList>
            <consortium name="DOE Joint Genome Institute"/>
            <person name="Kuo A."/>
            <person name="Martino E."/>
            <person name="Perotto S."/>
            <person name="Kohler A."/>
            <person name="Nagy L.G."/>
            <person name="Floudas D."/>
            <person name="Copeland A."/>
            <person name="Barry K.W."/>
            <person name="Cichocki N."/>
            <person name="Veneault-Fourrey C."/>
            <person name="LaButti K."/>
            <person name="Lindquist E.A."/>
            <person name="Lipzen A."/>
            <person name="Lundell T."/>
            <person name="Morin E."/>
            <person name="Murat C."/>
            <person name="Sun H."/>
            <person name="Tunlid A."/>
            <person name="Henrissat B."/>
            <person name="Grigoriev I.V."/>
            <person name="Hibbett D.S."/>
            <person name="Martin F."/>
            <person name="Nordberg H.P."/>
            <person name="Cantor M.N."/>
            <person name="Hua S.X."/>
        </authorList>
    </citation>
    <scope>NUCLEOTIDE SEQUENCE [LARGE SCALE GENOMIC DNA]</scope>
    <source>
        <strain evidence="3 4">Zn</strain>
    </source>
</reference>
<gene>
    <name evidence="3" type="ORF">OIDMADRAFT_175096</name>
</gene>
<feature type="compositionally biased region" description="Low complexity" evidence="1">
    <location>
        <begin position="765"/>
        <end position="788"/>
    </location>
</feature>
<evidence type="ECO:0000256" key="1">
    <source>
        <dbReference type="SAM" id="MobiDB-lite"/>
    </source>
</evidence>
<dbReference type="OrthoDB" id="1749473at2759"/>
<feature type="compositionally biased region" description="Polar residues" evidence="1">
    <location>
        <begin position="808"/>
        <end position="820"/>
    </location>
</feature>
<feature type="region of interest" description="Disordered" evidence="1">
    <location>
        <begin position="542"/>
        <end position="621"/>
    </location>
</feature>
<feature type="region of interest" description="Disordered" evidence="1">
    <location>
        <begin position="481"/>
        <end position="509"/>
    </location>
</feature>
<feature type="compositionally biased region" description="Basic residues" evidence="1">
    <location>
        <begin position="226"/>
        <end position="237"/>
    </location>
</feature>
<feature type="compositionally biased region" description="Polar residues" evidence="1">
    <location>
        <begin position="13"/>
        <end position="24"/>
    </location>
</feature>
<keyword evidence="4" id="KW-1185">Reference proteome</keyword>
<feature type="compositionally biased region" description="Pro residues" evidence="1">
    <location>
        <begin position="831"/>
        <end position="850"/>
    </location>
</feature>
<dbReference type="AlphaFoldDB" id="A0A0C3HJ55"/>
<feature type="region of interest" description="Disordered" evidence="1">
    <location>
        <begin position="752"/>
        <end position="866"/>
    </location>
</feature>
<dbReference type="STRING" id="913774.A0A0C3HJ55"/>
<organism evidence="3 4">
    <name type="scientific">Oidiodendron maius (strain Zn)</name>
    <dbReference type="NCBI Taxonomy" id="913774"/>
    <lineage>
        <taxon>Eukaryota</taxon>
        <taxon>Fungi</taxon>
        <taxon>Dikarya</taxon>
        <taxon>Ascomycota</taxon>
        <taxon>Pezizomycotina</taxon>
        <taxon>Leotiomycetes</taxon>
        <taxon>Leotiomycetes incertae sedis</taxon>
        <taxon>Myxotrichaceae</taxon>
        <taxon>Oidiodendron</taxon>
    </lineage>
</organism>
<dbReference type="HOGENOM" id="CLU_009124_1_0_1"/>
<feature type="region of interest" description="Disordered" evidence="1">
    <location>
        <begin position="199"/>
        <end position="239"/>
    </location>
</feature>
<protein>
    <recommendedName>
        <fullName evidence="2">PH domain-containing protein</fullName>
    </recommendedName>
</protein>
<dbReference type="Proteomes" id="UP000054321">
    <property type="component" value="Unassembled WGS sequence"/>
</dbReference>
<feature type="compositionally biased region" description="Polar residues" evidence="1">
    <location>
        <begin position="135"/>
        <end position="147"/>
    </location>
</feature>
<name>A0A0C3HJ55_OIDMZ</name>
<feature type="compositionally biased region" description="Polar residues" evidence="1">
    <location>
        <begin position="481"/>
        <end position="506"/>
    </location>
</feature>
<accession>A0A0C3HJ55</accession>
<dbReference type="InterPro" id="IPR001849">
    <property type="entry name" value="PH_domain"/>
</dbReference>